<dbReference type="GeneID" id="25280960"/>
<dbReference type="OrthoDB" id="3358371at2759"/>
<dbReference type="RefSeq" id="XP_013260707.1">
    <property type="nucleotide sequence ID" value="XM_013405253.1"/>
</dbReference>
<dbReference type="Pfam" id="PF05368">
    <property type="entry name" value="NmrA"/>
    <property type="match status" value="1"/>
</dbReference>
<protein>
    <recommendedName>
        <fullName evidence="3">NmrA-like domain-containing protein</fullName>
    </recommendedName>
</protein>
<dbReference type="STRING" id="1182545.A0A072PEB9"/>
<evidence type="ECO:0000256" key="1">
    <source>
        <dbReference type="ARBA" id="ARBA00006328"/>
    </source>
</evidence>
<dbReference type="SUPFAM" id="SSF51735">
    <property type="entry name" value="NAD(P)-binding Rossmann-fold domains"/>
    <property type="match status" value="1"/>
</dbReference>
<dbReference type="GO" id="GO:0005634">
    <property type="term" value="C:nucleus"/>
    <property type="evidence" value="ECO:0007669"/>
    <property type="project" value="TreeGrafter"/>
</dbReference>
<gene>
    <name evidence="4" type="ORF">A1O9_06040</name>
</gene>
<evidence type="ECO:0000313" key="5">
    <source>
        <dbReference type="Proteomes" id="UP000027920"/>
    </source>
</evidence>
<dbReference type="CDD" id="cd05251">
    <property type="entry name" value="NmrA_like_SDR_a"/>
    <property type="match status" value="1"/>
</dbReference>
<reference evidence="4 5" key="1">
    <citation type="submission" date="2013-03" db="EMBL/GenBank/DDBJ databases">
        <title>The Genome Sequence of Exophiala aquamarina CBS 119918.</title>
        <authorList>
            <consortium name="The Broad Institute Genomics Platform"/>
            <person name="Cuomo C."/>
            <person name="de Hoog S."/>
            <person name="Gorbushina A."/>
            <person name="Walker B."/>
            <person name="Young S.K."/>
            <person name="Zeng Q."/>
            <person name="Gargeya S."/>
            <person name="Fitzgerald M."/>
            <person name="Haas B."/>
            <person name="Abouelleil A."/>
            <person name="Allen A.W."/>
            <person name="Alvarado L."/>
            <person name="Arachchi H.M."/>
            <person name="Berlin A.M."/>
            <person name="Chapman S.B."/>
            <person name="Gainer-Dewar J."/>
            <person name="Goldberg J."/>
            <person name="Griggs A."/>
            <person name="Gujja S."/>
            <person name="Hansen M."/>
            <person name="Howarth C."/>
            <person name="Imamovic A."/>
            <person name="Ireland A."/>
            <person name="Larimer J."/>
            <person name="McCowan C."/>
            <person name="Murphy C."/>
            <person name="Pearson M."/>
            <person name="Poon T.W."/>
            <person name="Priest M."/>
            <person name="Roberts A."/>
            <person name="Saif S."/>
            <person name="Shea T."/>
            <person name="Sisk P."/>
            <person name="Sykes S."/>
            <person name="Wortman J."/>
            <person name="Nusbaum C."/>
            <person name="Birren B."/>
        </authorList>
    </citation>
    <scope>NUCLEOTIDE SEQUENCE [LARGE SCALE GENOMIC DNA]</scope>
    <source>
        <strain evidence="4 5">CBS 119918</strain>
    </source>
</reference>
<comment type="similarity">
    <text evidence="1">Belongs to the NmrA-type oxidoreductase family.</text>
</comment>
<comment type="caution">
    <text evidence="4">The sequence shown here is derived from an EMBL/GenBank/DDBJ whole genome shotgun (WGS) entry which is preliminary data.</text>
</comment>
<dbReference type="InterPro" id="IPR008030">
    <property type="entry name" value="NmrA-like"/>
</dbReference>
<evidence type="ECO:0000259" key="3">
    <source>
        <dbReference type="Pfam" id="PF05368"/>
    </source>
</evidence>
<sequence length="326" mass="35907">MSLKIIVVFGATGAQGRSVVDAFRKEPSWTVRAVTRNESSEKAKALHAEGIQTVTANLDDPASLDIAFDGANAIFSVTDFWGTYFNPENQAKAKPGQKLIDLAYELELQQGKNIFDAAAKVKTLDRLVFSGLSHVSKWSKGKYMHVPQYEAKAVAAEYGQETHPELWKKTSIIQLGFYLENFLASPVSFHRKDEKGVVQFLGLLKGDCLLPLIAAEKDTGSLTRALVEVGGGKNMLAYRGLMTYDDFISLWSRTTGIPAQRDPNPGNAGVPDFLVEELKETFGYIADFGYEGRGDPTVVHPKDLGIPIDLGSVADWIKQQDWSFLK</sequence>
<keyword evidence="2" id="KW-0521">NADP</keyword>
<dbReference type="InterPro" id="IPR051164">
    <property type="entry name" value="NmrA-like_oxidored"/>
</dbReference>
<evidence type="ECO:0000256" key="2">
    <source>
        <dbReference type="ARBA" id="ARBA00022857"/>
    </source>
</evidence>
<accession>A0A072PEB9</accession>
<dbReference type="HOGENOM" id="CLU_007383_8_6_1"/>
<dbReference type="InterPro" id="IPR036291">
    <property type="entry name" value="NAD(P)-bd_dom_sf"/>
</dbReference>
<dbReference type="Gene3D" id="3.90.25.10">
    <property type="entry name" value="UDP-galactose 4-epimerase, domain 1"/>
    <property type="match status" value="1"/>
</dbReference>
<keyword evidence="5" id="KW-1185">Reference proteome</keyword>
<evidence type="ECO:0000313" key="4">
    <source>
        <dbReference type="EMBL" id="KEF58117.1"/>
    </source>
</evidence>
<dbReference type="Gene3D" id="3.40.50.720">
    <property type="entry name" value="NAD(P)-binding Rossmann-like Domain"/>
    <property type="match status" value="1"/>
</dbReference>
<dbReference type="PANTHER" id="PTHR42748:SF26">
    <property type="entry name" value="NMRA-LIKE DOMAIN-CONTAINING PROTEIN"/>
    <property type="match status" value="1"/>
</dbReference>
<dbReference type="PANTHER" id="PTHR42748">
    <property type="entry name" value="NITROGEN METABOLITE REPRESSION PROTEIN NMRA FAMILY MEMBER"/>
    <property type="match status" value="1"/>
</dbReference>
<name>A0A072PEB9_9EURO</name>
<feature type="domain" description="NmrA-like" evidence="3">
    <location>
        <begin position="4"/>
        <end position="292"/>
    </location>
</feature>
<organism evidence="4 5">
    <name type="scientific">Exophiala aquamarina CBS 119918</name>
    <dbReference type="NCBI Taxonomy" id="1182545"/>
    <lineage>
        <taxon>Eukaryota</taxon>
        <taxon>Fungi</taxon>
        <taxon>Dikarya</taxon>
        <taxon>Ascomycota</taxon>
        <taxon>Pezizomycotina</taxon>
        <taxon>Eurotiomycetes</taxon>
        <taxon>Chaetothyriomycetidae</taxon>
        <taxon>Chaetothyriales</taxon>
        <taxon>Herpotrichiellaceae</taxon>
        <taxon>Exophiala</taxon>
    </lineage>
</organism>
<dbReference type="AlphaFoldDB" id="A0A072PEB9"/>
<dbReference type="Proteomes" id="UP000027920">
    <property type="component" value="Unassembled WGS sequence"/>
</dbReference>
<dbReference type="EMBL" id="AMGV01000004">
    <property type="protein sequence ID" value="KEF58117.1"/>
    <property type="molecule type" value="Genomic_DNA"/>
</dbReference>
<dbReference type="VEuPathDB" id="FungiDB:A1O9_06040"/>
<proteinExistence type="inferred from homology"/>